<dbReference type="PANTHER" id="PTHR24322:SF736">
    <property type="entry name" value="RETINOL DEHYDROGENASE 10"/>
    <property type="match status" value="1"/>
</dbReference>
<dbReference type="Proteomes" id="UP001558652">
    <property type="component" value="Unassembled WGS sequence"/>
</dbReference>
<evidence type="ECO:0000313" key="4">
    <source>
        <dbReference type="EMBL" id="KAL1115623.1"/>
    </source>
</evidence>
<dbReference type="PANTHER" id="PTHR24322">
    <property type="entry name" value="PKSB"/>
    <property type="match status" value="1"/>
</dbReference>
<dbReference type="PRINTS" id="PR00080">
    <property type="entry name" value="SDRFAMILY"/>
</dbReference>
<keyword evidence="5" id="KW-1185">Reference proteome</keyword>
<dbReference type="Gene3D" id="3.40.50.720">
    <property type="entry name" value="NAD(P)-binding Rossmann-like Domain"/>
    <property type="match status" value="1"/>
</dbReference>
<evidence type="ECO:0000256" key="3">
    <source>
        <dbReference type="RuleBase" id="RU000363"/>
    </source>
</evidence>
<dbReference type="EMBL" id="JBFDAA010000019">
    <property type="protein sequence ID" value="KAL1115623.1"/>
    <property type="molecule type" value="Genomic_DNA"/>
</dbReference>
<dbReference type="AlphaFoldDB" id="A0ABD0Y9G7"/>
<dbReference type="InterPro" id="IPR002347">
    <property type="entry name" value="SDR_fam"/>
</dbReference>
<gene>
    <name evidence="4" type="ORF">AAG570_005913</name>
</gene>
<name>A0ABD0Y9G7_9HEMI</name>
<reference evidence="4 5" key="1">
    <citation type="submission" date="2024-07" db="EMBL/GenBank/DDBJ databases">
        <title>Chromosome-level genome assembly of the water stick insect Ranatra chinensis (Heteroptera: Nepidae).</title>
        <authorList>
            <person name="Liu X."/>
        </authorList>
    </citation>
    <scope>NUCLEOTIDE SEQUENCE [LARGE SCALE GENOMIC DNA]</scope>
    <source>
        <strain evidence="4">Cailab_2021Rc</strain>
        <tissue evidence="4">Muscle</tissue>
    </source>
</reference>
<evidence type="ECO:0000256" key="1">
    <source>
        <dbReference type="ARBA" id="ARBA00006484"/>
    </source>
</evidence>
<accession>A0ABD0Y9G7</accession>
<keyword evidence="2" id="KW-0560">Oxidoreductase</keyword>
<comment type="similarity">
    <text evidence="1 3">Belongs to the short-chain dehydrogenases/reductases (SDR) family.</text>
</comment>
<proteinExistence type="inferred from homology"/>
<protein>
    <submittedName>
        <fullName evidence="4">Uncharacterized protein</fullName>
    </submittedName>
</protein>
<dbReference type="GO" id="GO:0016491">
    <property type="term" value="F:oxidoreductase activity"/>
    <property type="evidence" value="ECO:0007669"/>
    <property type="project" value="UniProtKB-KW"/>
</dbReference>
<evidence type="ECO:0000256" key="2">
    <source>
        <dbReference type="ARBA" id="ARBA00023002"/>
    </source>
</evidence>
<dbReference type="PRINTS" id="PR00081">
    <property type="entry name" value="GDHRDH"/>
</dbReference>
<dbReference type="PROSITE" id="PS00061">
    <property type="entry name" value="ADH_SHORT"/>
    <property type="match status" value="1"/>
</dbReference>
<comment type="caution">
    <text evidence="4">The sequence shown here is derived from an EMBL/GenBank/DDBJ whole genome shotgun (WGS) entry which is preliminary data.</text>
</comment>
<sequence length="195" mass="21883">MRVADRVESEVGKVTVLVNNAGIMPCLHLESHTPNLIRRVFDINIMAHFWTLEAFLPSMKRRNFGHVVAISSMCGISGLPNAVAYSSTKFAVRGMMEALSEEMRIADKQIKFTTVYPFTVDTGLVKKPRNRFPSLLNILQPDEVAGQVVKAVRQDIKEISVPASLLKTDNLIRLLPSRLVHHMRDFLDTGVDPEE</sequence>
<evidence type="ECO:0000313" key="5">
    <source>
        <dbReference type="Proteomes" id="UP001558652"/>
    </source>
</evidence>
<organism evidence="4 5">
    <name type="scientific">Ranatra chinensis</name>
    <dbReference type="NCBI Taxonomy" id="642074"/>
    <lineage>
        <taxon>Eukaryota</taxon>
        <taxon>Metazoa</taxon>
        <taxon>Ecdysozoa</taxon>
        <taxon>Arthropoda</taxon>
        <taxon>Hexapoda</taxon>
        <taxon>Insecta</taxon>
        <taxon>Pterygota</taxon>
        <taxon>Neoptera</taxon>
        <taxon>Paraneoptera</taxon>
        <taxon>Hemiptera</taxon>
        <taxon>Heteroptera</taxon>
        <taxon>Panheteroptera</taxon>
        <taxon>Nepomorpha</taxon>
        <taxon>Nepidae</taxon>
        <taxon>Ranatrinae</taxon>
        <taxon>Ranatra</taxon>
    </lineage>
</organism>
<dbReference type="Pfam" id="PF00106">
    <property type="entry name" value="adh_short"/>
    <property type="match status" value="1"/>
</dbReference>
<dbReference type="InterPro" id="IPR020904">
    <property type="entry name" value="Sc_DH/Rdtase_CS"/>
</dbReference>
<dbReference type="InterPro" id="IPR036291">
    <property type="entry name" value="NAD(P)-bd_dom_sf"/>
</dbReference>
<dbReference type="SUPFAM" id="SSF51735">
    <property type="entry name" value="NAD(P)-binding Rossmann-fold domains"/>
    <property type="match status" value="1"/>
</dbReference>